<name>A0A1C0B6P1_9BACT</name>
<dbReference type="STRING" id="544718.AAX25_01385"/>
<gene>
    <name evidence="4" type="primary">wecA</name>
    <name evidence="4" type="ORF">AAX29_01069</name>
</gene>
<evidence type="ECO:0000313" key="5">
    <source>
        <dbReference type="Proteomes" id="UP000093281"/>
    </source>
</evidence>
<comment type="similarity">
    <text evidence="1">Belongs to the bacterial sugar transferase family.</text>
</comment>
<evidence type="ECO:0000259" key="3">
    <source>
        <dbReference type="Pfam" id="PF02397"/>
    </source>
</evidence>
<protein>
    <submittedName>
        <fullName evidence="4">UDP-N-acetylgalactosamine-undecaprenyl-phosphate N-acetylgalactosaminephosphotransferase</fullName>
        <ecNumber evidence="4">2.7.8.40</ecNumber>
    </submittedName>
</protein>
<keyword evidence="2" id="KW-0812">Transmembrane</keyword>
<dbReference type="EMBL" id="LCUJ01000003">
    <property type="protein sequence ID" value="OCL99257.1"/>
    <property type="molecule type" value="Genomic_DNA"/>
</dbReference>
<dbReference type="Proteomes" id="UP000093281">
    <property type="component" value="Unassembled WGS sequence"/>
</dbReference>
<keyword evidence="4" id="KW-0808">Transferase</keyword>
<dbReference type="RefSeq" id="WP_066186074.1">
    <property type="nucleotide sequence ID" value="NZ_LCUJ01000003.1"/>
</dbReference>
<keyword evidence="2" id="KW-1133">Transmembrane helix</keyword>
<accession>A0A1C0B6P1</accession>
<reference evidence="5" key="1">
    <citation type="submission" date="2015-05" db="EMBL/GenBank/DDBJ databases">
        <authorList>
            <person name="Rovetto F."/>
            <person name="Cocolin L."/>
            <person name="Illeghems K."/>
            <person name="Van Nieuwerburgh F."/>
            <person name="Houf K."/>
        </authorList>
    </citation>
    <scope>NUCLEOTIDE SEQUENCE [LARGE SCALE GENOMIC DNA]</scope>
    <source>
        <strain evidence="5">DU22</strain>
    </source>
</reference>
<dbReference type="OrthoDB" id="9808602at2"/>
<organism evidence="4 5">
    <name type="scientific">Aliarcobacter thereius</name>
    <dbReference type="NCBI Taxonomy" id="544718"/>
    <lineage>
        <taxon>Bacteria</taxon>
        <taxon>Pseudomonadati</taxon>
        <taxon>Campylobacterota</taxon>
        <taxon>Epsilonproteobacteria</taxon>
        <taxon>Campylobacterales</taxon>
        <taxon>Arcobacteraceae</taxon>
        <taxon>Aliarcobacter</taxon>
    </lineage>
</organism>
<feature type="domain" description="Bacterial sugar transferase" evidence="3">
    <location>
        <begin position="121"/>
        <end position="303"/>
    </location>
</feature>
<dbReference type="InterPro" id="IPR003362">
    <property type="entry name" value="Bact_transf"/>
</dbReference>
<dbReference type="PATRIC" id="fig|544718.51.peg.1044"/>
<keyword evidence="2" id="KW-0472">Membrane</keyword>
<dbReference type="EC" id="2.7.8.40" evidence="4"/>
<dbReference type="PANTHER" id="PTHR30576:SF0">
    <property type="entry name" value="UNDECAPRENYL-PHOSPHATE N-ACETYLGALACTOSAMINYL 1-PHOSPHATE TRANSFERASE-RELATED"/>
    <property type="match status" value="1"/>
</dbReference>
<dbReference type="GO" id="GO:0016780">
    <property type="term" value="F:phosphotransferase activity, for other substituted phosphate groups"/>
    <property type="evidence" value="ECO:0007669"/>
    <property type="project" value="TreeGrafter"/>
</dbReference>
<evidence type="ECO:0000256" key="1">
    <source>
        <dbReference type="ARBA" id="ARBA00006464"/>
    </source>
</evidence>
<dbReference type="PANTHER" id="PTHR30576">
    <property type="entry name" value="COLANIC BIOSYNTHESIS UDP-GLUCOSE LIPID CARRIER TRANSFERASE"/>
    <property type="match status" value="1"/>
</dbReference>
<dbReference type="AlphaFoldDB" id="A0A1C0B6P1"/>
<evidence type="ECO:0000256" key="2">
    <source>
        <dbReference type="SAM" id="Phobius"/>
    </source>
</evidence>
<comment type="caution">
    <text evidence="4">The sequence shown here is derived from an EMBL/GenBank/DDBJ whole genome shotgun (WGS) entry which is preliminary data.</text>
</comment>
<proteinExistence type="inferred from homology"/>
<sequence>MIVLGRKYKFTEFEKSRLNKKFKNQFIIKYSQRDPFEVLEELKCLLDKTKVKIIVLNTRYTVPNEVIKYLTNLQFERNIKLITIEQFMEEYLHKCYIPDDHTDLNYLQNIKPFNIFEYSIKRVMDFLGIFCLYAFTFPIMAYSRRRIKKESPGTSMFKQERVGINNKEFKCIKYRSMRLDAEVCGAQFACQNDPRVFPWGEIMRKTRIDELPQMLNVLKGDMHLIGPRPERKFWIEQFEKEIPYYNERHLVRPGITGWAQVMYPYGAGVEDAKQKLMYDLYYIKHYSIWLDIKIIYKTILVVLGKKGL</sequence>
<evidence type="ECO:0000313" key="4">
    <source>
        <dbReference type="EMBL" id="OCL99257.1"/>
    </source>
</evidence>
<feature type="transmembrane region" description="Helical" evidence="2">
    <location>
        <begin position="123"/>
        <end position="142"/>
    </location>
</feature>
<dbReference type="Pfam" id="PF02397">
    <property type="entry name" value="Bac_transf"/>
    <property type="match status" value="1"/>
</dbReference>